<organism evidence="2 3">
    <name type="scientific">Gigaspora margarita</name>
    <dbReference type="NCBI Taxonomy" id="4874"/>
    <lineage>
        <taxon>Eukaryota</taxon>
        <taxon>Fungi</taxon>
        <taxon>Fungi incertae sedis</taxon>
        <taxon>Mucoromycota</taxon>
        <taxon>Glomeromycotina</taxon>
        <taxon>Glomeromycetes</taxon>
        <taxon>Diversisporales</taxon>
        <taxon>Gigasporaceae</taxon>
        <taxon>Gigaspora</taxon>
    </lineage>
</organism>
<evidence type="ECO:0000313" key="3">
    <source>
        <dbReference type="Proteomes" id="UP000439903"/>
    </source>
</evidence>
<sequence length="158" mass="18658">MLSTLTATIDEEDSIQKEGYSPKNEEYNERPDTRYCHRTDIKKVSRKTSKQYLKLVELGYSNETDEGYDTNWCYRSEHNPRERKNPETDDASCGLNDEFNPKKKKEVETLPVESEEFEDDEALESLLGIIEEYSHLISYQDYPEELERKKLHTSILTY</sequence>
<dbReference type="AlphaFoldDB" id="A0A8H4AI35"/>
<gene>
    <name evidence="2" type="ORF">F8M41_020684</name>
</gene>
<feature type="compositionally biased region" description="Basic and acidic residues" evidence="1">
    <location>
        <begin position="23"/>
        <end position="34"/>
    </location>
</feature>
<evidence type="ECO:0000256" key="1">
    <source>
        <dbReference type="SAM" id="MobiDB-lite"/>
    </source>
</evidence>
<dbReference type="Proteomes" id="UP000439903">
    <property type="component" value="Unassembled WGS sequence"/>
</dbReference>
<reference evidence="2 3" key="1">
    <citation type="journal article" date="2019" name="Environ. Microbiol.">
        <title>At the nexus of three kingdoms: the genome of the mycorrhizal fungus Gigaspora margarita provides insights into plant, endobacterial and fungal interactions.</title>
        <authorList>
            <person name="Venice F."/>
            <person name="Ghignone S."/>
            <person name="Salvioli di Fossalunga A."/>
            <person name="Amselem J."/>
            <person name="Novero M."/>
            <person name="Xianan X."/>
            <person name="Sedzielewska Toro K."/>
            <person name="Morin E."/>
            <person name="Lipzen A."/>
            <person name="Grigoriev I.V."/>
            <person name="Henrissat B."/>
            <person name="Martin F.M."/>
            <person name="Bonfante P."/>
        </authorList>
    </citation>
    <scope>NUCLEOTIDE SEQUENCE [LARGE SCALE GENOMIC DNA]</scope>
    <source>
        <strain evidence="2 3">BEG34</strain>
    </source>
</reference>
<feature type="region of interest" description="Disordered" evidence="1">
    <location>
        <begin position="64"/>
        <end position="118"/>
    </location>
</feature>
<accession>A0A8H4AI35</accession>
<protein>
    <submittedName>
        <fullName evidence="2">Uncharacterized protein</fullName>
    </submittedName>
</protein>
<evidence type="ECO:0000313" key="2">
    <source>
        <dbReference type="EMBL" id="KAF0497506.1"/>
    </source>
</evidence>
<keyword evidence="3" id="KW-1185">Reference proteome</keyword>
<feature type="compositionally biased region" description="Basic and acidic residues" evidence="1">
    <location>
        <begin position="99"/>
        <end position="108"/>
    </location>
</feature>
<feature type="region of interest" description="Disordered" evidence="1">
    <location>
        <begin position="1"/>
        <end position="34"/>
    </location>
</feature>
<feature type="compositionally biased region" description="Basic and acidic residues" evidence="1">
    <location>
        <begin position="75"/>
        <end position="87"/>
    </location>
</feature>
<proteinExistence type="predicted"/>
<dbReference type="EMBL" id="WTPW01000578">
    <property type="protein sequence ID" value="KAF0497506.1"/>
    <property type="molecule type" value="Genomic_DNA"/>
</dbReference>
<name>A0A8H4AI35_GIGMA</name>
<comment type="caution">
    <text evidence="2">The sequence shown here is derived from an EMBL/GenBank/DDBJ whole genome shotgun (WGS) entry which is preliminary data.</text>
</comment>